<sequence length="616" mass="71479">MFSKFEDIPTALERELRPSTTHVIVFSIFRHAYKRMTLTRKGKSHKQYSVTFPDPDYRAESSVPIIKEMLMQIKNICPQAQLYIMIPVFPDLPYYNIYRNIKFAPTEVRDWYYSLPRSSAQHLHQDTHYVYKELMRLHSSEIRWPRKRTIALSEDYMDSDDGDERESRCSSVRGMSIPMCTRGTSPPSSVYKKVATDPEWDTSDGVKALTKAVYSYGYSIRMHFSFSFENCPFFYYWFQQQSTGIHVLEYMLTYPGNFPILEMCRCNHSPCRSLAVQRTLPRSQQTLRRTTNFTSSTPKQEDRSKPIEILKVNPEELAAQITLMDIPIFRSITPEELTSCGWTKREKLILAPNVVEFTRRFNNVSFWVVREILNTPLLKMRVEVVSHFIKVARKLNELNNFHSQFAIISALQSASVYRLSKTWASLSKKDRASYEKMAELFSEHNNWEKLRAHVNSLKLPMIPYLGLFLTDIVYIDMAHPHFGGLESEQRQLKMNNILRVLADYQLSDYSHIKPNVATQKYLSSVRYIEELQKFVEDDHYKLSLRLEPNTTTNSLNVSKDSLTDECNTDLSNGSPTRAAGLKTPPEPSPNYSCPTHGHQGVKFIPGHRKARSLGTK</sequence>
<dbReference type="PANTHER" id="PTHR23113">
    <property type="entry name" value="GUANINE NUCLEOTIDE EXCHANGE FACTOR"/>
    <property type="match status" value="1"/>
</dbReference>
<dbReference type="CDD" id="cd00155">
    <property type="entry name" value="RasGEF"/>
    <property type="match status" value="1"/>
</dbReference>
<dbReference type="GO" id="GO:0007265">
    <property type="term" value="P:Ras protein signal transduction"/>
    <property type="evidence" value="ECO:0007669"/>
    <property type="project" value="TreeGrafter"/>
</dbReference>
<keyword evidence="6" id="KW-1185">Reference proteome</keyword>
<dbReference type="InterPro" id="IPR036964">
    <property type="entry name" value="RASGEF_cat_dom_sf"/>
</dbReference>
<dbReference type="Proteomes" id="UP000326759">
    <property type="component" value="Unassembled WGS sequence"/>
</dbReference>
<dbReference type="PANTHER" id="PTHR23113:SF368">
    <property type="entry name" value="CELL DIVISION CONTROL PROTEIN 25"/>
    <property type="match status" value="1"/>
</dbReference>
<dbReference type="InterPro" id="IPR008937">
    <property type="entry name" value="Ras-like_GEF"/>
</dbReference>
<feature type="non-terminal residue" evidence="5">
    <location>
        <position position="616"/>
    </location>
</feature>
<evidence type="ECO:0000259" key="4">
    <source>
        <dbReference type="PROSITE" id="PS50009"/>
    </source>
</evidence>
<feature type="region of interest" description="Disordered" evidence="3">
    <location>
        <begin position="552"/>
        <end position="616"/>
    </location>
</feature>
<evidence type="ECO:0000256" key="3">
    <source>
        <dbReference type="SAM" id="MobiDB-lite"/>
    </source>
</evidence>
<dbReference type="InterPro" id="IPR001895">
    <property type="entry name" value="RASGEF_cat_dom"/>
</dbReference>
<dbReference type="InterPro" id="IPR023578">
    <property type="entry name" value="Ras_GEF_dom_sf"/>
</dbReference>
<evidence type="ECO:0000256" key="2">
    <source>
        <dbReference type="PROSITE-ProRule" id="PRU00168"/>
    </source>
</evidence>
<feature type="domain" description="Ras-GEF" evidence="4">
    <location>
        <begin position="313"/>
        <end position="549"/>
    </location>
</feature>
<dbReference type="AlphaFoldDB" id="A0A5N5T6Z8"/>
<evidence type="ECO:0000313" key="5">
    <source>
        <dbReference type="EMBL" id="KAB7501818.1"/>
    </source>
</evidence>
<dbReference type="GO" id="GO:0005886">
    <property type="term" value="C:plasma membrane"/>
    <property type="evidence" value="ECO:0007669"/>
    <property type="project" value="TreeGrafter"/>
</dbReference>
<accession>A0A5N5T6Z8</accession>
<dbReference type="SUPFAM" id="SSF48366">
    <property type="entry name" value="Ras GEF"/>
    <property type="match status" value="1"/>
</dbReference>
<evidence type="ECO:0000256" key="1">
    <source>
        <dbReference type="ARBA" id="ARBA00022658"/>
    </source>
</evidence>
<dbReference type="EMBL" id="SEYY01009413">
    <property type="protein sequence ID" value="KAB7501818.1"/>
    <property type="molecule type" value="Genomic_DNA"/>
</dbReference>
<dbReference type="Gene3D" id="1.10.840.10">
    <property type="entry name" value="Ras guanine-nucleotide exchange factors catalytic domain"/>
    <property type="match status" value="1"/>
</dbReference>
<reference evidence="5 6" key="1">
    <citation type="journal article" date="2019" name="PLoS Biol.">
        <title>Sex chromosomes control vertical transmission of feminizing Wolbachia symbionts in an isopod.</title>
        <authorList>
            <person name="Becking T."/>
            <person name="Chebbi M.A."/>
            <person name="Giraud I."/>
            <person name="Moumen B."/>
            <person name="Laverre T."/>
            <person name="Caubet Y."/>
            <person name="Peccoud J."/>
            <person name="Gilbert C."/>
            <person name="Cordaux R."/>
        </authorList>
    </citation>
    <scope>NUCLEOTIDE SEQUENCE [LARGE SCALE GENOMIC DNA]</scope>
    <source>
        <strain evidence="5">ANa2</strain>
        <tissue evidence="5">Whole body excluding digestive tract and cuticle</tissue>
    </source>
</reference>
<proteinExistence type="predicted"/>
<feature type="compositionally biased region" description="Basic residues" evidence="3">
    <location>
        <begin position="605"/>
        <end position="616"/>
    </location>
</feature>
<feature type="compositionally biased region" description="Polar residues" evidence="3">
    <location>
        <begin position="552"/>
        <end position="575"/>
    </location>
</feature>
<name>A0A5N5T6Z8_9CRUS</name>
<protein>
    <submittedName>
        <fullName evidence="5">Ras-specific guanine nucleotide-releasing factor RalGPS1</fullName>
    </submittedName>
</protein>
<gene>
    <name evidence="5" type="primary">RALGPS1_0</name>
    <name evidence="5" type="ORF">Anas_13343</name>
</gene>
<evidence type="ECO:0000313" key="6">
    <source>
        <dbReference type="Proteomes" id="UP000326759"/>
    </source>
</evidence>
<comment type="caution">
    <text evidence="5">The sequence shown here is derived from an EMBL/GenBank/DDBJ whole genome shotgun (WGS) entry which is preliminary data.</text>
</comment>
<dbReference type="GO" id="GO:0005085">
    <property type="term" value="F:guanyl-nucleotide exchange factor activity"/>
    <property type="evidence" value="ECO:0007669"/>
    <property type="project" value="UniProtKB-KW"/>
</dbReference>
<dbReference type="SMART" id="SM00147">
    <property type="entry name" value="RasGEF"/>
    <property type="match status" value="1"/>
</dbReference>
<organism evidence="5 6">
    <name type="scientific">Armadillidium nasatum</name>
    <dbReference type="NCBI Taxonomy" id="96803"/>
    <lineage>
        <taxon>Eukaryota</taxon>
        <taxon>Metazoa</taxon>
        <taxon>Ecdysozoa</taxon>
        <taxon>Arthropoda</taxon>
        <taxon>Crustacea</taxon>
        <taxon>Multicrustacea</taxon>
        <taxon>Malacostraca</taxon>
        <taxon>Eumalacostraca</taxon>
        <taxon>Peracarida</taxon>
        <taxon>Isopoda</taxon>
        <taxon>Oniscidea</taxon>
        <taxon>Crinocheta</taxon>
        <taxon>Armadillidiidae</taxon>
        <taxon>Armadillidium</taxon>
    </lineage>
</organism>
<dbReference type="PROSITE" id="PS50009">
    <property type="entry name" value="RASGEF_CAT"/>
    <property type="match status" value="1"/>
</dbReference>
<dbReference type="Pfam" id="PF00617">
    <property type="entry name" value="RasGEF"/>
    <property type="match status" value="1"/>
</dbReference>
<keyword evidence="1 2" id="KW-0344">Guanine-nucleotide releasing factor</keyword>
<dbReference type="OrthoDB" id="6377277at2759"/>